<sequence>MDRHTRAPQQPHPARRWLAPGLAVLLAAGCASVAPAPSADPGHAVAIALLEQGQARQAAQQLEALAATARNGQRHALLADAAFAWREAGDEARARSLLAQVEARRVGGASRARLALLRAELALADGQVPVPLDGDPALLPTGQQARWQLAQGAALEAAGDAIGAAAARARADAGLQGQAREDNRRAIERLLSGLDDATLGARAAALPAGEPLYNFTARALLRRGLPLPRPFDRDPAWNFDDRPPAAADGYRPPRRLAVLLPLSGPLSTAAASVRDGLLAGYYGETRQRPEIRFYDTAGTPAGALAAYARATAEQADFVIGPLSREEVGAVFGQASAGVPTLALNRGNVPPPPGHATFSLAPEEDGVAAADYLVAREHRRVLVIAANDENGQRAAEAFARRLAERGGEVAATVRVGEQPGDVSAQLGQAAAAGADAVFLAMRGPQARALVPQLALAGLGVKTRVATSQLTSGTGRAEEDAVLDGTVYPTEAWPVRGAAQLPSAQRAAELVPTARGPAARLFAFGYDAWRISAYLERLATRADGELRGATGTLRLDGFGAVLRQPAWATFSGGTPVPLRD</sequence>
<dbReference type="RefSeq" id="WP_162123695.1">
    <property type="nucleotide sequence ID" value="NZ_PDWK01000011.1"/>
</dbReference>
<keyword evidence="1" id="KW-0472">Membrane</keyword>
<reference evidence="3" key="1">
    <citation type="submission" date="2017-10" db="EMBL/GenBank/DDBJ databases">
        <title>Whole genome sequencing of members of genus Pseudoxanthomonas.</title>
        <authorList>
            <person name="Kumar S."/>
            <person name="Bansal K."/>
            <person name="Kaur A."/>
            <person name="Patil P."/>
            <person name="Sharma S."/>
            <person name="Patil P.B."/>
        </authorList>
    </citation>
    <scope>NUCLEOTIDE SEQUENCE</scope>
    <source>
        <strain evidence="3">DSM 22914</strain>
    </source>
</reference>
<protein>
    <submittedName>
        <fullName evidence="3">LppC family lipoprotein</fullName>
    </submittedName>
</protein>
<dbReference type="AlphaFoldDB" id="A0A921NUU7"/>
<keyword evidence="4" id="KW-1185">Reference proteome</keyword>
<organism evidence="3 4">
    <name type="scientific">Pseudoxanthomonas taiwanensis</name>
    <dbReference type="NCBI Taxonomy" id="176598"/>
    <lineage>
        <taxon>Bacteria</taxon>
        <taxon>Pseudomonadati</taxon>
        <taxon>Pseudomonadota</taxon>
        <taxon>Gammaproteobacteria</taxon>
        <taxon>Lysobacterales</taxon>
        <taxon>Lysobacteraceae</taxon>
        <taxon>Pseudoxanthomonas</taxon>
    </lineage>
</organism>
<dbReference type="SUPFAM" id="SSF53822">
    <property type="entry name" value="Periplasmic binding protein-like I"/>
    <property type="match status" value="1"/>
</dbReference>
<evidence type="ECO:0000313" key="4">
    <source>
        <dbReference type="Proteomes" id="UP000717981"/>
    </source>
</evidence>
<dbReference type="InterPro" id="IPR028082">
    <property type="entry name" value="Peripla_BP_I"/>
</dbReference>
<dbReference type="GO" id="GO:0009252">
    <property type="term" value="P:peptidoglycan biosynthetic process"/>
    <property type="evidence" value="ECO:0007669"/>
    <property type="project" value="TreeGrafter"/>
</dbReference>
<accession>A0A921NUU7</accession>
<keyword evidence="3" id="KW-0449">Lipoprotein</keyword>
<dbReference type="PROSITE" id="PS51257">
    <property type="entry name" value="PROKAR_LIPOPROTEIN"/>
    <property type="match status" value="1"/>
</dbReference>
<evidence type="ECO:0000313" key="3">
    <source>
        <dbReference type="EMBL" id="KAF1690049.1"/>
    </source>
</evidence>
<dbReference type="Pfam" id="PF04348">
    <property type="entry name" value="LppC"/>
    <property type="match status" value="1"/>
</dbReference>
<comment type="caution">
    <text evidence="3">The sequence shown here is derived from an EMBL/GenBank/DDBJ whole genome shotgun (WGS) entry which is preliminary data.</text>
</comment>
<dbReference type="PANTHER" id="PTHR38038">
    <property type="entry name" value="PENICILLIN-BINDING PROTEIN ACTIVATOR LPOA"/>
    <property type="match status" value="1"/>
</dbReference>
<dbReference type="InterPro" id="IPR007443">
    <property type="entry name" value="LpoA"/>
</dbReference>
<dbReference type="OrthoDB" id="6708821at2"/>
<dbReference type="GO" id="GO:0031241">
    <property type="term" value="C:periplasmic side of cell outer membrane"/>
    <property type="evidence" value="ECO:0007669"/>
    <property type="project" value="TreeGrafter"/>
</dbReference>
<evidence type="ECO:0000256" key="2">
    <source>
        <dbReference type="SAM" id="SignalP"/>
    </source>
</evidence>
<dbReference type="GO" id="GO:0030234">
    <property type="term" value="F:enzyme regulator activity"/>
    <property type="evidence" value="ECO:0007669"/>
    <property type="project" value="TreeGrafter"/>
</dbReference>
<keyword evidence="2" id="KW-0732">Signal</keyword>
<proteinExistence type="predicted"/>
<dbReference type="PANTHER" id="PTHR38038:SF1">
    <property type="entry name" value="PENICILLIN-BINDING PROTEIN ACTIVATOR LPOA"/>
    <property type="match status" value="1"/>
</dbReference>
<feature type="signal peptide" evidence="2">
    <location>
        <begin position="1"/>
        <end position="33"/>
    </location>
</feature>
<dbReference type="Gene3D" id="3.40.50.2300">
    <property type="match status" value="2"/>
</dbReference>
<dbReference type="EMBL" id="PDWK01000011">
    <property type="protein sequence ID" value="KAF1690049.1"/>
    <property type="molecule type" value="Genomic_DNA"/>
</dbReference>
<feature type="chain" id="PRO_5037226677" evidence="2">
    <location>
        <begin position="34"/>
        <end position="578"/>
    </location>
</feature>
<dbReference type="CDD" id="cd06339">
    <property type="entry name" value="PBP1_YraM_LppC_lipoprotein-like"/>
    <property type="match status" value="1"/>
</dbReference>
<evidence type="ECO:0000256" key="1">
    <source>
        <dbReference type="ARBA" id="ARBA00023136"/>
    </source>
</evidence>
<dbReference type="Proteomes" id="UP000717981">
    <property type="component" value="Unassembled WGS sequence"/>
</dbReference>
<gene>
    <name evidence="3" type="ORF">CR938_03585</name>
</gene>
<name>A0A921NUU7_9GAMM</name>